<reference evidence="1" key="1">
    <citation type="journal article" date="2020" name="Microbiol. Resour. Announc.">
        <title>Complete Genome Sequence of Novel Psychrotolerant Legionella Strain TUM19329, Isolated from Antarctic Lake Sediment.</title>
        <authorList>
            <person name="Shimada S."/>
            <person name="Nakai R."/>
            <person name="Aoki K."/>
            <person name="Shimoeda N."/>
            <person name="Ohno G."/>
            <person name="Miyazaki Y."/>
            <person name="Kudoh S."/>
            <person name="Imura S."/>
            <person name="Watanabe K."/>
            <person name="Ishii Y."/>
            <person name="Tateda K."/>
        </authorList>
    </citation>
    <scope>NUCLEOTIDE SEQUENCE [LARGE SCALE GENOMIC DNA]</scope>
    <source>
        <strain evidence="1">TUM19329</strain>
    </source>
</reference>
<dbReference type="SUPFAM" id="SSF57850">
    <property type="entry name" value="RING/U-box"/>
    <property type="match status" value="1"/>
</dbReference>
<dbReference type="Gene3D" id="3.30.40.10">
    <property type="entry name" value="Zinc/RING finger domain, C3HC4 (zinc finger)"/>
    <property type="match status" value="1"/>
</dbReference>
<evidence type="ECO:0008006" key="3">
    <source>
        <dbReference type="Google" id="ProtNLM"/>
    </source>
</evidence>
<sequence>MLEKFDQSLENLIYIHKNTNERQARSLLLAKVEQVEALGKQNLVDKQKLWLLRDSSVAGLITFESIVYDHALDQWLIQNPVRYMNSVNKGWVINSKAFASPAFDEIVKQSGGRQEITSENEVALIERLVIQILKTKNCSMADHISPLVQKNTHLGAKNPHVEARKDFSLPDYLVNILICPLTKEDIETAGLQGALPLMTHPVVLKDDGKTYERDVLVARYKELGIDLEEGAHYYNNFVLRSIIRSIPTLETSPTEYSEIFKKIDEDELMDAITHDNFEEAVISPSGFSFSKKAITEYIDAKKTGLMEPVVSDPMSPDVAIGKMDLIPNENLELFVRLWPEFYNSIDSKVELK</sequence>
<dbReference type="AlphaFoldDB" id="A0A6F8T1P0"/>
<keyword evidence="2" id="KW-1185">Reference proteome</keyword>
<proteinExistence type="predicted"/>
<dbReference type="InterPro" id="IPR013083">
    <property type="entry name" value="Znf_RING/FYVE/PHD"/>
</dbReference>
<evidence type="ECO:0000313" key="2">
    <source>
        <dbReference type="Proteomes" id="UP000502894"/>
    </source>
</evidence>
<protein>
    <recommendedName>
        <fullName evidence="3">U-box domain-containing protein</fullName>
    </recommendedName>
</protein>
<accession>A0A6F8T1P0</accession>
<gene>
    <name evidence="1" type="ORF">TUM19329_02930</name>
</gene>
<evidence type="ECO:0000313" key="1">
    <source>
        <dbReference type="EMBL" id="BCA93932.1"/>
    </source>
</evidence>
<dbReference type="EMBL" id="AP022839">
    <property type="protein sequence ID" value="BCA93932.1"/>
    <property type="molecule type" value="Genomic_DNA"/>
</dbReference>
<dbReference type="KEGG" id="lant:TUM19329_02930"/>
<dbReference type="RefSeq" id="WP_173235852.1">
    <property type="nucleotide sequence ID" value="NZ_AP022839.1"/>
</dbReference>
<name>A0A6F8T1P0_9GAMM</name>
<organism evidence="1 2">
    <name type="scientific">Legionella antarctica</name>
    <dbReference type="NCBI Taxonomy" id="2708020"/>
    <lineage>
        <taxon>Bacteria</taxon>
        <taxon>Pseudomonadati</taxon>
        <taxon>Pseudomonadota</taxon>
        <taxon>Gammaproteobacteria</taxon>
        <taxon>Legionellales</taxon>
        <taxon>Legionellaceae</taxon>
        <taxon>Legionella</taxon>
    </lineage>
</organism>
<dbReference type="Proteomes" id="UP000502894">
    <property type="component" value="Chromosome"/>
</dbReference>